<reference evidence="4" key="1">
    <citation type="submission" date="2025-08" db="UniProtKB">
        <authorList>
            <consortium name="RefSeq"/>
        </authorList>
    </citation>
    <scope>IDENTIFICATION</scope>
</reference>
<dbReference type="InterPro" id="IPR036645">
    <property type="entry name" value="Elafin-like_sf"/>
</dbReference>
<name>A0A6P5PDW0_MUSCR</name>
<accession>A0A6P5PDW0</accession>
<dbReference type="GeneID" id="110290504"/>
<dbReference type="KEGG" id="mcal:110290504"/>
<feature type="chain" id="PRO_5027922565" evidence="1">
    <location>
        <begin position="22"/>
        <end position="85"/>
    </location>
</feature>
<evidence type="ECO:0000259" key="2">
    <source>
        <dbReference type="PROSITE" id="PS51390"/>
    </source>
</evidence>
<evidence type="ECO:0000313" key="3">
    <source>
        <dbReference type="Proteomes" id="UP000515126"/>
    </source>
</evidence>
<evidence type="ECO:0000313" key="4">
    <source>
        <dbReference type="RefSeq" id="XP_021012714.1"/>
    </source>
</evidence>
<sequence>MWSNSILVLTTLLISSTLVTGGGVKGEEKGVCPADNVRCFREDDPQCYGDNDCRDQELCCFWRCGFKCVPPVKDNSEEQSPQSKV</sequence>
<evidence type="ECO:0000256" key="1">
    <source>
        <dbReference type="SAM" id="SignalP"/>
    </source>
</evidence>
<dbReference type="RefSeq" id="XP_021012714.1">
    <property type="nucleotide sequence ID" value="XM_021157055.1"/>
</dbReference>
<keyword evidence="3" id="KW-1185">Reference proteome</keyword>
<dbReference type="Proteomes" id="UP000515126">
    <property type="component" value="Chromosome 2"/>
</dbReference>
<feature type="domain" description="WAP" evidence="2">
    <location>
        <begin position="25"/>
        <end position="72"/>
    </location>
</feature>
<dbReference type="AlphaFoldDB" id="A0A6P5PDW0"/>
<dbReference type="Gene3D" id="4.10.75.10">
    <property type="entry name" value="Elafin-like"/>
    <property type="match status" value="1"/>
</dbReference>
<proteinExistence type="predicted"/>
<dbReference type="SUPFAM" id="SSF57256">
    <property type="entry name" value="Elafin-like"/>
    <property type="match status" value="1"/>
</dbReference>
<dbReference type="GO" id="GO:0042742">
    <property type="term" value="P:defense response to bacterium"/>
    <property type="evidence" value="ECO:0007669"/>
    <property type="project" value="Ensembl"/>
</dbReference>
<keyword evidence="1" id="KW-0732">Signal</keyword>
<feature type="signal peptide" evidence="1">
    <location>
        <begin position="1"/>
        <end position="21"/>
    </location>
</feature>
<organism evidence="3 4">
    <name type="scientific">Mus caroli</name>
    <name type="common">Ryukyu mouse</name>
    <name type="synonym">Ricefield mouse</name>
    <dbReference type="NCBI Taxonomy" id="10089"/>
    <lineage>
        <taxon>Eukaryota</taxon>
        <taxon>Metazoa</taxon>
        <taxon>Chordata</taxon>
        <taxon>Craniata</taxon>
        <taxon>Vertebrata</taxon>
        <taxon>Euteleostomi</taxon>
        <taxon>Mammalia</taxon>
        <taxon>Eutheria</taxon>
        <taxon>Euarchontoglires</taxon>
        <taxon>Glires</taxon>
        <taxon>Rodentia</taxon>
        <taxon>Myomorpha</taxon>
        <taxon>Muroidea</taxon>
        <taxon>Muridae</taxon>
        <taxon>Murinae</taxon>
        <taxon>Mus</taxon>
        <taxon>Mus</taxon>
    </lineage>
</organism>
<dbReference type="PROSITE" id="PS51390">
    <property type="entry name" value="WAP"/>
    <property type="match status" value="1"/>
</dbReference>
<dbReference type="GO" id="GO:0005576">
    <property type="term" value="C:extracellular region"/>
    <property type="evidence" value="ECO:0007669"/>
    <property type="project" value="InterPro"/>
</dbReference>
<dbReference type="InterPro" id="IPR008197">
    <property type="entry name" value="WAP_dom"/>
</dbReference>
<dbReference type="GO" id="GO:0030414">
    <property type="term" value="F:peptidase inhibitor activity"/>
    <property type="evidence" value="ECO:0007669"/>
    <property type="project" value="InterPro"/>
</dbReference>
<protein>
    <submittedName>
        <fullName evidence="4">WAP four-disulfide core domain protein 12-like</fullName>
    </submittedName>
</protein>
<dbReference type="Pfam" id="PF00095">
    <property type="entry name" value="WAP"/>
    <property type="match status" value="1"/>
</dbReference>
<gene>
    <name evidence="4" type="primary">LOC110290504</name>
</gene>